<reference evidence="1" key="1">
    <citation type="submission" date="2018-02" db="EMBL/GenBank/DDBJ databases">
        <title>Rhizophora mucronata_Transcriptome.</title>
        <authorList>
            <person name="Meera S.P."/>
            <person name="Sreeshan A."/>
            <person name="Augustine A."/>
        </authorList>
    </citation>
    <scope>NUCLEOTIDE SEQUENCE</scope>
    <source>
        <tissue evidence="1">Leaf</tissue>
    </source>
</reference>
<organism evidence="1">
    <name type="scientific">Rhizophora mucronata</name>
    <name type="common">Asiatic mangrove</name>
    <dbReference type="NCBI Taxonomy" id="61149"/>
    <lineage>
        <taxon>Eukaryota</taxon>
        <taxon>Viridiplantae</taxon>
        <taxon>Streptophyta</taxon>
        <taxon>Embryophyta</taxon>
        <taxon>Tracheophyta</taxon>
        <taxon>Spermatophyta</taxon>
        <taxon>Magnoliopsida</taxon>
        <taxon>eudicotyledons</taxon>
        <taxon>Gunneridae</taxon>
        <taxon>Pentapetalae</taxon>
        <taxon>rosids</taxon>
        <taxon>fabids</taxon>
        <taxon>Malpighiales</taxon>
        <taxon>Rhizophoraceae</taxon>
        <taxon>Rhizophora</taxon>
    </lineage>
</organism>
<dbReference type="AlphaFoldDB" id="A0A2P2JTG3"/>
<proteinExistence type="predicted"/>
<name>A0A2P2JTG3_RHIMU</name>
<dbReference type="EMBL" id="GGEC01016237">
    <property type="protein sequence ID" value="MBW96720.1"/>
    <property type="molecule type" value="Transcribed_RNA"/>
</dbReference>
<sequence>MQQNFHYPPHLNWHHQI</sequence>
<evidence type="ECO:0000313" key="1">
    <source>
        <dbReference type="EMBL" id="MBW96720.1"/>
    </source>
</evidence>
<accession>A0A2P2JTG3</accession>
<protein>
    <submittedName>
        <fullName evidence="1">Hydroxyproline-rich glycoprotein</fullName>
    </submittedName>
</protein>